<dbReference type="PANTHER" id="PTHR14226:SF29">
    <property type="entry name" value="NEUROPATHY TARGET ESTERASE SWS"/>
    <property type="match status" value="1"/>
</dbReference>
<dbReference type="Pfam" id="PF24179">
    <property type="entry name" value="NTE_Ploop"/>
    <property type="match status" value="1"/>
</dbReference>
<dbReference type="Proteomes" id="UP001487740">
    <property type="component" value="Unassembled WGS sequence"/>
</dbReference>
<keyword evidence="12 22" id="KW-0442">Lipid degradation</keyword>
<protein>
    <recommendedName>
        <fullName evidence="6">Neuropathy target esterase sws</fullName>
        <ecNumber evidence="5">3.1.1.5</ecNumber>
    </recommendedName>
    <alternativeName>
        <fullName evidence="17">Swiss cheese</fullName>
    </alternativeName>
</protein>
<evidence type="ECO:0000256" key="17">
    <source>
        <dbReference type="ARBA" id="ARBA00030862"/>
    </source>
</evidence>
<evidence type="ECO:0000256" key="5">
    <source>
        <dbReference type="ARBA" id="ARBA00013274"/>
    </source>
</evidence>
<dbReference type="GO" id="GO:0005789">
    <property type="term" value="C:endoplasmic reticulum membrane"/>
    <property type="evidence" value="ECO:0007669"/>
    <property type="project" value="UniProtKB-SubCell"/>
</dbReference>
<sequence>MALTHFLDHLHATAQFTINEYPITCLVGVISLVVLLLALSRLQVSSPKEITDEIKREIKSKVDNVKDFVGVGTRPRFRKRDKIYFYGKKMLRKVKANIPTRPAASRLLAKRLARQLLGRSDRDSPQLEVIEPPMEYMQEDLTHLDPNVPTEFVFMLRNIRVFGHFDTPLFLELCKSFQTIHLFKGQKLFSIGDNDENIYIVQKGRISVYVSEPDGSTFSLKEVLPGESIISLLSFCDILTGHPQPYKTIGARAEEKSIVMKIPVEAFRDVFKKYPEMFVRVVQIIMVRLMRVTFTALHQYLGLSTELIDKVPRRDSGGNLVPSLASPNKVKRDSGSTPDGEEEGGGPGTPVRQSSARKIVLVDPKEETDDGHSLRVATEKFQALLHLDSDEILRDSVEVRDVPSGSFLMKQDSMQETALVYILVGTLTVSQHEPEGNEDVKLFTACPGDLVGGLAVLSGDPSFFTVKAKHGARIATITRATFFKIIKKNPEVVLHVANTVIRRLSPFVRQIDFALDWEHLEAGRALYKQGQTTDSTFIVLSGRLRSVITHKDGRREVVAEYGKGDLVGIVELLTQTERSTTVMAVRDSELAKLPEGLFNNIKLKHSVVMTRLIKLLGERLLGSWKSTPRIPLGLQVEQRPSQSNFSTVAIVPVSEDVPLSQFTLELYHSLLSIGPTVRLTSEYVVRSMGTSIWESANKYQLVSWLGHMEDQHRVTLYQCDASLTIWTQRCIRQADVILTVGLADSEPQMGKIEKHVEKMAVRTQKVLILLHREDGPPPSGTVRWLNMRSWCQSHHHIRAPKRVFHKRTPAKIASIEYYTERVFSTEPNIHSDFSRLARVLTGTTVGLVLGGGGARGAAHIGMIKAIKEVGIPIDMVAGVSIGALIGALFCLEGDLARVTQKAREWSMKMTQIWRMVFDLTYPEVAMFSGAGFNTLIHEALGDTNIEDLWLPYFTLTTDITDSTARIHTHGSTWRYVRASMSLSGYMPPICDPQDGHLLLDGGYVNNLPGDVMRSKWSVGNILAIDVGCQYETRFTNYGDCLSGWSVLFRRCFPFKYFLRKELKVPNLYDIQSRLSYVSCTRQLEELKASNYCEYIRPPIDKYQTLQFGAFDEIKEVGYQHGKTYFSGMLKGGRTVESIYQLSCHSSSECWQHSKSSLNASPASFTDLAQVVCAVKKPTANNVIEDSSEDDVGGGYASEPNTNTDFFNKVSEELSEVWRKRTGSLSDNDMMELDHHDMFDTHRSRHHDDDDDDDDDEDAEADNEAEDADL</sequence>
<dbReference type="InterPro" id="IPR056556">
    <property type="entry name" value="NTE1_P-loop_dom"/>
</dbReference>
<dbReference type="InterPro" id="IPR016035">
    <property type="entry name" value="Acyl_Trfase/lysoPLipase"/>
</dbReference>
<evidence type="ECO:0000256" key="19">
    <source>
        <dbReference type="ARBA" id="ARBA00048133"/>
    </source>
</evidence>
<evidence type="ECO:0000256" key="14">
    <source>
        <dbReference type="ARBA" id="ARBA00023098"/>
    </source>
</evidence>
<gene>
    <name evidence="27" type="ORF">O3P69_018368</name>
</gene>
<dbReference type="FunFam" id="2.60.120.10:FF:000022">
    <property type="entry name" value="Patatin like phospholipase domain containing 7"/>
    <property type="match status" value="1"/>
</dbReference>
<accession>A0AAW0SH94</accession>
<keyword evidence="8 24" id="KW-0812">Transmembrane</keyword>
<comment type="catalytic activity">
    <reaction evidence="20">
        <text>a 1-acyl-sn-glycero-3-phosphocholine + H2O = sn-glycerol 3-phosphocholine + a fatty acid + H(+)</text>
        <dbReference type="Rhea" id="RHEA:15177"/>
        <dbReference type="ChEBI" id="CHEBI:15377"/>
        <dbReference type="ChEBI" id="CHEBI:15378"/>
        <dbReference type="ChEBI" id="CHEBI:16870"/>
        <dbReference type="ChEBI" id="CHEBI:28868"/>
        <dbReference type="ChEBI" id="CHEBI:58168"/>
        <dbReference type="EC" id="3.1.1.5"/>
    </reaction>
    <physiologicalReaction direction="left-to-right" evidence="20">
        <dbReference type="Rhea" id="RHEA:15178"/>
    </physiologicalReaction>
</comment>
<feature type="short sequence motif" description="DGA/G" evidence="22">
    <location>
        <begin position="1000"/>
        <end position="1002"/>
    </location>
</feature>
<evidence type="ECO:0000256" key="18">
    <source>
        <dbReference type="ARBA" id="ARBA00047314"/>
    </source>
</evidence>
<comment type="subcellular location">
    <subcellularLocation>
        <location evidence="1">Endoplasmic reticulum membrane</location>
        <topology evidence="1">Single-pass type I membrane protein</topology>
    </subcellularLocation>
    <subcellularLocation>
        <location evidence="2">Endoplasmic reticulum membrane</location>
        <topology evidence="2">Single-pass type III membrane protein</topology>
    </subcellularLocation>
</comment>
<evidence type="ECO:0000313" key="27">
    <source>
        <dbReference type="EMBL" id="KAK8374523.1"/>
    </source>
</evidence>
<evidence type="ECO:0000256" key="9">
    <source>
        <dbReference type="ARBA" id="ARBA00022737"/>
    </source>
</evidence>
<evidence type="ECO:0000256" key="16">
    <source>
        <dbReference type="ARBA" id="ARBA00025020"/>
    </source>
</evidence>
<feature type="active site" description="Nucleophile" evidence="22">
    <location>
        <position position="880"/>
    </location>
</feature>
<keyword evidence="11" id="KW-0256">Endoplasmic reticulum</keyword>
<dbReference type="InterPro" id="IPR001423">
    <property type="entry name" value="LysoPLipase_patatin_CS"/>
</dbReference>
<feature type="region of interest" description="Disordered" evidence="23">
    <location>
        <begin position="1183"/>
        <end position="1206"/>
    </location>
</feature>
<comment type="caution">
    <text evidence="27">The sequence shown here is derived from an EMBL/GenBank/DDBJ whole genome shotgun (WGS) entry which is preliminary data.</text>
</comment>
<keyword evidence="10 22" id="KW-0378">Hydrolase</keyword>
<keyword evidence="15 24" id="KW-0472">Membrane</keyword>
<reference evidence="27 28" key="1">
    <citation type="submission" date="2023-03" db="EMBL/GenBank/DDBJ databases">
        <title>High-quality genome of Scylla paramamosain provides insights in environmental adaptation.</title>
        <authorList>
            <person name="Zhang L."/>
        </authorList>
    </citation>
    <scope>NUCLEOTIDE SEQUENCE [LARGE SCALE GENOMIC DNA]</scope>
    <source>
        <strain evidence="27">LZ_2023a</strain>
        <tissue evidence="27">Muscle</tissue>
    </source>
</reference>
<evidence type="ECO:0000259" key="25">
    <source>
        <dbReference type="PROSITE" id="PS50042"/>
    </source>
</evidence>
<evidence type="ECO:0000256" key="4">
    <source>
        <dbReference type="ARBA" id="ARBA00011476"/>
    </source>
</evidence>
<dbReference type="Gene3D" id="2.60.120.10">
    <property type="entry name" value="Jelly Rolls"/>
    <property type="match status" value="3"/>
</dbReference>
<keyword evidence="14 22" id="KW-0443">Lipid metabolism</keyword>
<evidence type="ECO:0000256" key="2">
    <source>
        <dbReference type="ARBA" id="ARBA00004643"/>
    </source>
</evidence>
<dbReference type="InterPro" id="IPR000595">
    <property type="entry name" value="cNMP-bd_dom"/>
</dbReference>
<evidence type="ECO:0000256" key="23">
    <source>
        <dbReference type="SAM" id="MobiDB-lite"/>
    </source>
</evidence>
<evidence type="ECO:0000256" key="21">
    <source>
        <dbReference type="ARBA" id="ARBA00048656"/>
    </source>
</evidence>
<feature type="short sequence motif" description="GXSXG" evidence="22">
    <location>
        <begin position="878"/>
        <end position="882"/>
    </location>
</feature>
<evidence type="ECO:0000256" key="13">
    <source>
        <dbReference type="ARBA" id="ARBA00022989"/>
    </source>
</evidence>
<feature type="short sequence motif" description="GXGXXG" evidence="22">
    <location>
        <begin position="851"/>
        <end position="856"/>
    </location>
</feature>
<comment type="similarity">
    <text evidence="3">Belongs to the NTE family.</text>
</comment>
<proteinExistence type="inferred from homology"/>
<evidence type="ECO:0000256" key="11">
    <source>
        <dbReference type="ARBA" id="ARBA00022824"/>
    </source>
</evidence>
<dbReference type="AlphaFoldDB" id="A0AAW0SH94"/>
<keyword evidence="13 24" id="KW-1133">Transmembrane helix</keyword>
<organism evidence="27 28">
    <name type="scientific">Scylla paramamosain</name>
    <name type="common">Mud crab</name>
    <dbReference type="NCBI Taxonomy" id="85552"/>
    <lineage>
        <taxon>Eukaryota</taxon>
        <taxon>Metazoa</taxon>
        <taxon>Ecdysozoa</taxon>
        <taxon>Arthropoda</taxon>
        <taxon>Crustacea</taxon>
        <taxon>Multicrustacea</taxon>
        <taxon>Malacostraca</taxon>
        <taxon>Eumalacostraca</taxon>
        <taxon>Eucarida</taxon>
        <taxon>Decapoda</taxon>
        <taxon>Pleocyemata</taxon>
        <taxon>Brachyura</taxon>
        <taxon>Eubrachyura</taxon>
        <taxon>Portunoidea</taxon>
        <taxon>Portunidae</taxon>
        <taxon>Portuninae</taxon>
        <taxon>Scylla</taxon>
    </lineage>
</organism>
<dbReference type="EC" id="3.1.1.5" evidence="5"/>
<feature type="active site" description="Proton acceptor" evidence="22">
    <location>
        <position position="1000"/>
    </location>
</feature>
<dbReference type="Gene3D" id="3.40.1090.10">
    <property type="entry name" value="Cytosolic phospholipase A2 catalytic domain"/>
    <property type="match status" value="2"/>
</dbReference>
<feature type="domain" description="Cyclic nucleotide-binding" evidence="25">
    <location>
        <begin position="161"/>
        <end position="288"/>
    </location>
</feature>
<dbReference type="CDD" id="cd00038">
    <property type="entry name" value="CAP_ED"/>
    <property type="match status" value="3"/>
</dbReference>
<dbReference type="PANTHER" id="PTHR14226">
    <property type="entry name" value="NEUROPATHY TARGET ESTERASE/SWISS CHEESE D.MELANOGASTER"/>
    <property type="match status" value="1"/>
</dbReference>
<dbReference type="PROSITE" id="PS50042">
    <property type="entry name" value="CNMP_BINDING_3"/>
    <property type="match status" value="3"/>
</dbReference>
<feature type="domain" description="Cyclic nucleotide-binding" evidence="25">
    <location>
        <begin position="419"/>
        <end position="503"/>
    </location>
</feature>
<comment type="catalytic activity">
    <reaction evidence="18">
        <text>1-(9Z-octadecenoyl)-sn-glycero-3-phosphocholine + H2O = sn-glycerol 3-phosphocholine + (9Z)-octadecenoate + H(+)</text>
        <dbReference type="Rhea" id="RHEA:40807"/>
        <dbReference type="ChEBI" id="CHEBI:15377"/>
        <dbReference type="ChEBI" id="CHEBI:15378"/>
        <dbReference type="ChEBI" id="CHEBI:16870"/>
        <dbReference type="ChEBI" id="CHEBI:28610"/>
        <dbReference type="ChEBI" id="CHEBI:30823"/>
    </reaction>
    <physiologicalReaction direction="left-to-right" evidence="18">
        <dbReference type="Rhea" id="RHEA:40808"/>
    </physiologicalReaction>
</comment>
<dbReference type="SUPFAM" id="SSF52151">
    <property type="entry name" value="FabD/lysophospholipase-like"/>
    <property type="match status" value="1"/>
</dbReference>
<dbReference type="SMART" id="SM00100">
    <property type="entry name" value="cNMP"/>
    <property type="match status" value="3"/>
</dbReference>
<evidence type="ECO:0000256" key="8">
    <source>
        <dbReference type="ARBA" id="ARBA00022692"/>
    </source>
</evidence>
<keyword evidence="7" id="KW-0597">Phosphoprotein</keyword>
<dbReference type="FunFam" id="3.40.1090.10:FF:000015">
    <property type="entry name" value="Patatin like phospholipase domain containing 7"/>
    <property type="match status" value="1"/>
</dbReference>
<feature type="transmembrane region" description="Helical" evidence="24">
    <location>
        <begin position="21"/>
        <end position="39"/>
    </location>
</feature>
<dbReference type="Pfam" id="PF01734">
    <property type="entry name" value="Patatin"/>
    <property type="match status" value="1"/>
</dbReference>
<dbReference type="FunFam" id="2.60.120.10:FF:000012">
    <property type="entry name" value="neuropathy target esterase isoform X2"/>
    <property type="match status" value="1"/>
</dbReference>
<evidence type="ECO:0000256" key="3">
    <source>
        <dbReference type="ARBA" id="ARBA00006636"/>
    </source>
</evidence>
<dbReference type="SUPFAM" id="SSF51206">
    <property type="entry name" value="cAMP-binding domain-like"/>
    <property type="match status" value="3"/>
</dbReference>
<evidence type="ECO:0000256" key="24">
    <source>
        <dbReference type="SAM" id="Phobius"/>
    </source>
</evidence>
<evidence type="ECO:0000256" key="12">
    <source>
        <dbReference type="ARBA" id="ARBA00022963"/>
    </source>
</evidence>
<dbReference type="PROSITE" id="PS51635">
    <property type="entry name" value="PNPLA"/>
    <property type="match status" value="1"/>
</dbReference>
<dbReference type="GO" id="GO:0016042">
    <property type="term" value="P:lipid catabolic process"/>
    <property type="evidence" value="ECO:0007669"/>
    <property type="project" value="UniProtKB-UniRule"/>
</dbReference>
<comment type="subunit">
    <text evidence="4">Interacts with Pka-C3; interaction inhibits the catalytic function of Pka-C3 and the esterase activity of sws.</text>
</comment>
<evidence type="ECO:0000256" key="20">
    <source>
        <dbReference type="ARBA" id="ARBA00048454"/>
    </source>
</evidence>
<evidence type="ECO:0000256" key="10">
    <source>
        <dbReference type="ARBA" id="ARBA00022801"/>
    </source>
</evidence>
<evidence type="ECO:0000259" key="26">
    <source>
        <dbReference type="PROSITE" id="PS51635"/>
    </source>
</evidence>
<dbReference type="EMBL" id="JARAKH010000334">
    <property type="protein sequence ID" value="KAK8374523.1"/>
    <property type="molecule type" value="Genomic_DNA"/>
</dbReference>
<feature type="region of interest" description="Disordered" evidence="23">
    <location>
        <begin position="318"/>
        <end position="356"/>
    </location>
</feature>
<name>A0AAW0SH94_SCYPA</name>
<evidence type="ECO:0000256" key="22">
    <source>
        <dbReference type="PROSITE-ProRule" id="PRU01161"/>
    </source>
</evidence>
<dbReference type="InterPro" id="IPR002641">
    <property type="entry name" value="PNPLA_dom"/>
</dbReference>
<keyword evidence="28" id="KW-1185">Reference proteome</keyword>
<evidence type="ECO:0000313" key="28">
    <source>
        <dbReference type="Proteomes" id="UP001487740"/>
    </source>
</evidence>
<evidence type="ECO:0000256" key="1">
    <source>
        <dbReference type="ARBA" id="ARBA00004115"/>
    </source>
</evidence>
<comment type="catalytic activity">
    <reaction evidence="21">
        <text>1-hexadecanoyl-sn-glycero-3-phosphocholine + H2O = sn-glycerol 3-phosphocholine + hexadecanoate + H(+)</text>
        <dbReference type="Rhea" id="RHEA:40435"/>
        <dbReference type="ChEBI" id="CHEBI:7896"/>
        <dbReference type="ChEBI" id="CHEBI:15377"/>
        <dbReference type="ChEBI" id="CHEBI:15378"/>
        <dbReference type="ChEBI" id="CHEBI:16870"/>
        <dbReference type="ChEBI" id="CHEBI:72998"/>
    </reaction>
    <physiologicalReaction direction="left-to-right" evidence="21">
        <dbReference type="Rhea" id="RHEA:40436"/>
    </physiologicalReaction>
</comment>
<dbReference type="GO" id="GO:0046470">
    <property type="term" value="P:phosphatidylcholine metabolic process"/>
    <property type="evidence" value="ECO:0007669"/>
    <property type="project" value="InterPro"/>
</dbReference>
<feature type="domain" description="Cyclic nucleotide-binding" evidence="25">
    <location>
        <begin position="514"/>
        <end position="619"/>
    </location>
</feature>
<evidence type="ECO:0000256" key="15">
    <source>
        <dbReference type="ARBA" id="ARBA00023136"/>
    </source>
</evidence>
<keyword evidence="9" id="KW-0677">Repeat</keyword>
<dbReference type="InterPro" id="IPR018490">
    <property type="entry name" value="cNMP-bd_dom_sf"/>
</dbReference>
<dbReference type="GO" id="GO:0004622">
    <property type="term" value="F:phosphatidylcholine lysophospholipase activity"/>
    <property type="evidence" value="ECO:0007669"/>
    <property type="project" value="UniProtKB-EC"/>
</dbReference>
<dbReference type="Pfam" id="PF00027">
    <property type="entry name" value="cNMP_binding"/>
    <property type="match status" value="3"/>
</dbReference>
<comment type="catalytic activity">
    <reaction evidence="19">
        <text>1-hexadecanoyl-sn-glycero-3-phosphate + H2O = sn-glycerol 3-phosphate + hexadecanoate + H(+)</text>
        <dbReference type="Rhea" id="RHEA:49092"/>
        <dbReference type="ChEBI" id="CHEBI:7896"/>
        <dbReference type="ChEBI" id="CHEBI:15377"/>
        <dbReference type="ChEBI" id="CHEBI:15378"/>
        <dbReference type="ChEBI" id="CHEBI:57518"/>
        <dbReference type="ChEBI" id="CHEBI:57597"/>
    </reaction>
    <physiologicalReaction direction="left-to-right" evidence="19">
        <dbReference type="Rhea" id="RHEA:49093"/>
    </physiologicalReaction>
</comment>
<evidence type="ECO:0000256" key="6">
    <source>
        <dbReference type="ARBA" id="ARBA00019369"/>
    </source>
</evidence>
<feature type="compositionally biased region" description="Acidic residues" evidence="23">
    <location>
        <begin position="1248"/>
        <end position="1269"/>
    </location>
</feature>
<dbReference type="FunFam" id="2.60.120.10:FF:000010">
    <property type="entry name" value="neuropathy target esterase isoform X1"/>
    <property type="match status" value="1"/>
</dbReference>
<feature type="region of interest" description="Disordered" evidence="23">
    <location>
        <begin position="1240"/>
        <end position="1269"/>
    </location>
</feature>
<comment type="function">
    <text evidence="16">Phospholipase B that deacylates intracellular phosphatidylcholine (PtdCho), generating glycerophosphocholine (GroPtdCho). This deacylation occurs at both sn-2 and sn-1 positions of PtdCho. Its specific chemical modification by certain organophosphorus (OP) compounds leads to distal axonopathy. Plays a role in the signaling mechanism between neurons and glia that regulates glia wrapping during development of the adult brain. Essential for membrane lipid homeostasis and cell survival in both neurons and glia of the adult brain.</text>
</comment>
<dbReference type="InterPro" id="IPR014710">
    <property type="entry name" value="RmlC-like_jellyroll"/>
</dbReference>
<feature type="domain" description="PNPLA" evidence="26">
    <location>
        <begin position="847"/>
        <end position="1013"/>
    </location>
</feature>
<dbReference type="PROSITE" id="PS01237">
    <property type="entry name" value="UPF0028"/>
    <property type="match status" value="1"/>
</dbReference>
<dbReference type="InterPro" id="IPR050301">
    <property type="entry name" value="NTE"/>
</dbReference>
<evidence type="ECO:0000256" key="7">
    <source>
        <dbReference type="ARBA" id="ARBA00022553"/>
    </source>
</evidence>